<feature type="compositionally biased region" description="Basic and acidic residues" evidence="3">
    <location>
        <begin position="256"/>
        <end position="268"/>
    </location>
</feature>
<evidence type="ECO:0000256" key="3">
    <source>
        <dbReference type="SAM" id="MobiDB-lite"/>
    </source>
</evidence>
<feature type="coiled-coil region" evidence="2">
    <location>
        <begin position="115"/>
        <end position="156"/>
    </location>
</feature>
<accession>A0AAX1N7V5</accession>
<evidence type="ECO:0000256" key="1">
    <source>
        <dbReference type="ARBA" id="ARBA00043985"/>
    </source>
</evidence>
<sequence length="268" mass="29508">MFKRLFGWMSSEANSAMDKLEDPIKMTDQGIRDLKKDLDQSLQGLAQVKAIAIRTRKEYEQHKQATQDWERKAIMLLQKAQAGQIDAGEADRLATEALNKKEQAAQAAAAHEGMVKQNDSQVAKMEQNVQKLKSQISQWENEAKTLKARAKVSEASSKINKQLASIDSSSTVAMLERMKDKVEAQEALAESYGDIADSNVTVDEEINKALGPGSGTSSLALEELKQKMRLGDGSTSSESTSEQSSTETNAGEELSDLDKLKQQLKKDE</sequence>
<dbReference type="PANTHER" id="PTHR31088:SF6">
    <property type="entry name" value="PHAGE SHOCK PROTEIN A"/>
    <property type="match status" value="1"/>
</dbReference>
<dbReference type="Proteomes" id="UP000678679">
    <property type="component" value="Chromosome 1"/>
</dbReference>
<dbReference type="InterPro" id="IPR007157">
    <property type="entry name" value="PspA_VIPP1"/>
</dbReference>
<dbReference type="Pfam" id="PF04012">
    <property type="entry name" value="PspA_IM30"/>
    <property type="match status" value="1"/>
</dbReference>
<name>A0AAX1N7V5_9BACT</name>
<comment type="similarity">
    <text evidence="1">Belongs to the PspA/Vipp/IM30 family.</text>
</comment>
<proteinExistence type="inferred from homology"/>
<dbReference type="KEGG" id="fya:KMW28_08690"/>
<keyword evidence="5" id="KW-1185">Reference proteome</keyword>
<evidence type="ECO:0000256" key="2">
    <source>
        <dbReference type="SAM" id="Coils"/>
    </source>
</evidence>
<protein>
    <submittedName>
        <fullName evidence="4">PspA/IM30 family protein</fullName>
    </submittedName>
</protein>
<reference evidence="4 5" key="1">
    <citation type="submission" date="2021-05" db="EMBL/GenBank/DDBJ databases">
        <title>Comparative genomic studies on the polysaccharide-degrading batcterial strains of the Flammeovirga genus.</title>
        <authorList>
            <person name="Zewei F."/>
            <person name="Zheng Z."/>
            <person name="Yu L."/>
            <person name="Ruyue G."/>
            <person name="Yanhong M."/>
            <person name="Yuanyuan C."/>
            <person name="Jingyan G."/>
            <person name="Wenjun H."/>
        </authorList>
    </citation>
    <scope>NUCLEOTIDE SEQUENCE [LARGE SCALE GENOMIC DNA]</scope>
    <source>
        <strain evidence="4 5">NBRC:100898</strain>
    </source>
</reference>
<dbReference type="AlphaFoldDB" id="A0AAX1N7V5"/>
<keyword evidence="2" id="KW-0175">Coiled coil</keyword>
<dbReference type="EMBL" id="CP076132">
    <property type="protein sequence ID" value="QWG03644.1"/>
    <property type="molecule type" value="Genomic_DNA"/>
</dbReference>
<feature type="region of interest" description="Disordered" evidence="3">
    <location>
        <begin position="207"/>
        <end position="268"/>
    </location>
</feature>
<gene>
    <name evidence="4" type="ORF">KMW28_08690</name>
</gene>
<organism evidence="4 5">
    <name type="scientific">Flammeovirga yaeyamensis</name>
    <dbReference type="NCBI Taxonomy" id="367791"/>
    <lineage>
        <taxon>Bacteria</taxon>
        <taxon>Pseudomonadati</taxon>
        <taxon>Bacteroidota</taxon>
        <taxon>Cytophagia</taxon>
        <taxon>Cytophagales</taxon>
        <taxon>Flammeovirgaceae</taxon>
        <taxon>Flammeovirga</taxon>
    </lineage>
</organism>
<feature type="compositionally biased region" description="Low complexity" evidence="3">
    <location>
        <begin position="234"/>
        <end position="248"/>
    </location>
</feature>
<evidence type="ECO:0000313" key="5">
    <source>
        <dbReference type="Proteomes" id="UP000678679"/>
    </source>
</evidence>
<dbReference type="RefSeq" id="WP_169664565.1">
    <property type="nucleotide sequence ID" value="NZ_CP076132.1"/>
</dbReference>
<dbReference type="PANTHER" id="PTHR31088">
    <property type="entry name" value="MEMBRANE-ASSOCIATED PROTEIN VIPP1, CHLOROPLASTIC"/>
    <property type="match status" value="1"/>
</dbReference>
<evidence type="ECO:0000313" key="4">
    <source>
        <dbReference type="EMBL" id="QWG03644.1"/>
    </source>
</evidence>